<dbReference type="Pfam" id="PF14223">
    <property type="entry name" value="Retrotran_gag_2"/>
    <property type="match status" value="1"/>
</dbReference>
<feature type="compositionally biased region" description="Basic and acidic residues" evidence="1">
    <location>
        <begin position="251"/>
        <end position="262"/>
    </location>
</feature>
<feature type="compositionally biased region" description="Polar residues" evidence="1">
    <location>
        <begin position="233"/>
        <end position="244"/>
    </location>
</feature>
<evidence type="ECO:0000256" key="1">
    <source>
        <dbReference type="SAM" id="MobiDB-lite"/>
    </source>
</evidence>
<dbReference type="EMBL" id="JAUESC010000003">
    <property type="protein sequence ID" value="KAK0602565.1"/>
    <property type="molecule type" value="Genomic_DNA"/>
</dbReference>
<feature type="region of interest" description="Disordered" evidence="1">
    <location>
        <begin position="386"/>
        <end position="449"/>
    </location>
</feature>
<feature type="region of interest" description="Disordered" evidence="1">
    <location>
        <begin position="233"/>
        <end position="276"/>
    </location>
</feature>
<feature type="compositionally biased region" description="Polar residues" evidence="1">
    <location>
        <begin position="134"/>
        <end position="162"/>
    </location>
</feature>
<feature type="region of interest" description="Disordered" evidence="1">
    <location>
        <begin position="312"/>
        <end position="343"/>
    </location>
</feature>
<sequence>MWVDLTVEVTKSNSKNIESSDDDWFHTSHLFHQWSSKQLKAAFSSSWDENIDSNLDSLGQSSPKLPTSVSRSRGKDYKSKNWRGGNCNGPLYKPQPVKVGSGEKIKPRTTSKKPKSSWGDSGSHDQEFKPKLSFISQKGTSSSKSTLVAERSSSTKGNSLKPVSTFGSKNSSSSKVVKASESSTISQPQQKFLATSIRTLDDTSGLLSAVRITLRKSCVTRQASRVEINSNRRQSTLETCNGKRQSIMVKNNDRRESRDRKSSSSKSSVGSSSLPGSSINSLAFVSMRKKIQTPDSRNVSWMSKVTNRVKVSKSNVSKVSTVQAKERPLNSRSGDIPSVSKSKVPNQTLRAKSSLPLRVVEQNSSTGAIKAREKVGFGGLNRLVGGGGKENATGKTSVSQKCRSRENATGGRKENAMGKTSASQKCRSRENATGGIARGRNGIKQNAPQKVDTRGLAGAKGLIEIKKLQSSERFSDENMATESGSMHGFVQPSIPKFDGHYDHWNGIPAAAEGVQLTEAQKKAIDDAKLKDMKAKNYLFQAIDRSILETILSKDTAKSIWDSLKQKYQGTARVQRAHRQALQKEFEMLNMKMGESVNEYFARTLAVVNKLRVNKGMMDDVAVIEKILRSMTPKFDYVVCSIEESNDLDVLTIDELQSSLLVHEQRMKAHVMEEQALKNQLQLLEVEMNLTPANIVILKKVKLMEAQMGQMKEIYQVKIIHLRLGNNGREGNRLGWRIM</sequence>
<protein>
    <submittedName>
        <fullName evidence="2">Uncharacterized protein</fullName>
    </submittedName>
</protein>
<feature type="compositionally biased region" description="Polar residues" evidence="1">
    <location>
        <begin position="53"/>
        <end position="71"/>
    </location>
</feature>
<dbReference type="Proteomes" id="UP001168877">
    <property type="component" value="Unassembled WGS sequence"/>
</dbReference>
<accession>A0AA39TAV6</accession>
<dbReference type="AlphaFoldDB" id="A0AA39TAV6"/>
<feature type="compositionally biased region" description="Low complexity" evidence="1">
    <location>
        <begin position="264"/>
        <end position="276"/>
    </location>
</feature>
<organism evidence="2 3">
    <name type="scientific">Acer saccharum</name>
    <name type="common">Sugar maple</name>
    <dbReference type="NCBI Taxonomy" id="4024"/>
    <lineage>
        <taxon>Eukaryota</taxon>
        <taxon>Viridiplantae</taxon>
        <taxon>Streptophyta</taxon>
        <taxon>Embryophyta</taxon>
        <taxon>Tracheophyta</taxon>
        <taxon>Spermatophyta</taxon>
        <taxon>Magnoliopsida</taxon>
        <taxon>eudicotyledons</taxon>
        <taxon>Gunneridae</taxon>
        <taxon>Pentapetalae</taxon>
        <taxon>rosids</taxon>
        <taxon>malvids</taxon>
        <taxon>Sapindales</taxon>
        <taxon>Sapindaceae</taxon>
        <taxon>Hippocastanoideae</taxon>
        <taxon>Acereae</taxon>
        <taxon>Acer</taxon>
    </lineage>
</organism>
<reference evidence="2" key="2">
    <citation type="submission" date="2023-06" db="EMBL/GenBank/DDBJ databases">
        <authorList>
            <person name="Swenson N.G."/>
            <person name="Wegrzyn J.L."/>
            <person name="Mcevoy S.L."/>
        </authorList>
    </citation>
    <scope>NUCLEOTIDE SEQUENCE</scope>
    <source>
        <strain evidence="2">NS2018</strain>
        <tissue evidence="2">Leaf</tissue>
    </source>
</reference>
<dbReference type="PANTHER" id="PTHR35317:SF27">
    <property type="entry name" value="RETROVIRUS-RELATED POL POLYPROTEIN FROM TRANSPOSON TNT 1-94"/>
    <property type="match status" value="1"/>
</dbReference>
<keyword evidence="3" id="KW-1185">Reference proteome</keyword>
<comment type="caution">
    <text evidence="2">The sequence shown here is derived from an EMBL/GenBank/DDBJ whole genome shotgun (WGS) entry which is preliminary data.</text>
</comment>
<feature type="compositionally biased region" description="Low complexity" evidence="1">
    <location>
        <begin position="163"/>
        <end position="183"/>
    </location>
</feature>
<evidence type="ECO:0000313" key="3">
    <source>
        <dbReference type="Proteomes" id="UP001168877"/>
    </source>
</evidence>
<gene>
    <name evidence="2" type="ORF">LWI29_034812</name>
</gene>
<feature type="compositionally biased region" description="Low complexity" evidence="1">
    <location>
        <begin position="312"/>
        <end position="322"/>
    </location>
</feature>
<dbReference type="PANTHER" id="PTHR35317">
    <property type="entry name" value="OS04G0629600 PROTEIN"/>
    <property type="match status" value="1"/>
</dbReference>
<evidence type="ECO:0000313" key="2">
    <source>
        <dbReference type="EMBL" id="KAK0602565.1"/>
    </source>
</evidence>
<feature type="compositionally biased region" description="Basic and acidic residues" evidence="1">
    <location>
        <begin position="403"/>
        <end position="416"/>
    </location>
</feature>
<reference evidence="2" key="1">
    <citation type="journal article" date="2022" name="Plant J.">
        <title>Strategies of tolerance reflected in two North American maple genomes.</title>
        <authorList>
            <person name="McEvoy S.L."/>
            <person name="Sezen U.U."/>
            <person name="Trouern-Trend A."/>
            <person name="McMahon S.M."/>
            <person name="Schaberg P.G."/>
            <person name="Yang J."/>
            <person name="Wegrzyn J.L."/>
            <person name="Swenson N.G."/>
        </authorList>
    </citation>
    <scope>NUCLEOTIDE SEQUENCE</scope>
    <source>
        <strain evidence="2">NS2018</strain>
    </source>
</reference>
<name>A0AA39TAV6_ACESA</name>
<proteinExistence type="predicted"/>
<feature type="region of interest" description="Disordered" evidence="1">
    <location>
        <begin position="53"/>
        <end position="189"/>
    </location>
</feature>